<comment type="caution">
    <text evidence="1">The sequence shown here is derived from an EMBL/GenBank/DDBJ whole genome shotgun (WGS) entry which is preliminary data.</text>
</comment>
<dbReference type="Proteomes" id="UP000780768">
    <property type="component" value="Unassembled WGS sequence"/>
</dbReference>
<dbReference type="RefSeq" id="WP_303691845.1">
    <property type="nucleotide sequence ID" value="NZ_CAKMHU010000020.1"/>
</dbReference>
<dbReference type="Pfam" id="PF11209">
    <property type="entry name" value="LmeA"/>
    <property type="match status" value="1"/>
</dbReference>
<dbReference type="InterPro" id="IPR021373">
    <property type="entry name" value="DUF2993"/>
</dbReference>
<proteinExistence type="predicted"/>
<evidence type="ECO:0000313" key="2">
    <source>
        <dbReference type="Proteomes" id="UP000780768"/>
    </source>
</evidence>
<organism evidence="1 2">
    <name type="scientific">Megamonas hypermegale</name>
    <dbReference type="NCBI Taxonomy" id="158847"/>
    <lineage>
        <taxon>Bacteria</taxon>
        <taxon>Bacillati</taxon>
        <taxon>Bacillota</taxon>
        <taxon>Negativicutes</taxon>
        <taxon>Selenomonadales</taxon>
        <taxon>Selenomonadaceae</taxon>
        <taxon>Megamonas</taxon>
    </lineage>
</organism>
<reference evidence="1" key="2">
    <citation type="submission" date="2021-09" db="EMBL/GenBank/DDBJ databases">
        <authorList>
            <person name="Gilroy R."/>
        </authorList>
    </citation>
    <scope>NUCLEOTIDE SEQUENCE</scope>
    <source>
        <strain evidence="1">7318</strain>
    </source>
</reference>
<reference evidence="1" key="1">
    <citation type="journal article" date="2021" name="PeerJ">
        <title>Extensive microbial diversity within the chicken gut microbiome revealed by metagenomics and culture.</title>
        <authorList>
            <person name="Gilroy R."/>
            <person name="Ravi A."/>
            <person name="Getino M."/>
            <person name="Pursley I."/>
            <person name="Horton D.L."/>
            <person name="Alikhan N.F."/>
            <person name="Baker D."/>
            <person name="Gharbi K."/>
            <person name="Hall N."/>
            <person name="Watson M."/>
            <person name="Adriaenssens E.M."/>
            <person name="Foster-Nyarko E."/>
            <person name="Jarju S."/>
            <person name="Secka A."/>
            <person name="Antonio M."/>
            <person name="Oren A."/>
            <person name="Chaudhuri R.R."/>
            <person name="La Ragione R."/>
            <person name="Hildebrand F."/>
            <person name="Pallen M.J."/>
        </authorList>
    </citation>
    <scope>NUCLEOTIDE SEQUENCE</scope>
    <source>
        <strain evidence="1">7318</strain>
    </source>
</reference>
<sequence length="229" mass="24686">MRKIRLIIVAVLVVLIGFSTVLLPSIISSQIESRLAQKINADAINAAVDTSPDFMLLFGQVDTINISADNIILDKIKLKNLTLNGRDVQISVADLLLARRLVVSSAQDLTVTGVIDENNLTELLNEKVDKVSDIRAKISPDGVEATGQISFLGQKAAVHVKGHVLIEGEDLIFRITDADTQSSLFGKIGLSFTKDIPIANSSSLPLDGMRFTNVEQQNGQVLIAASVNK</sequence>
<gene>
    <name evidence="1" type="ORF">K8V65_05035</name>
</gene>
<accession>A0A921L9I3</accession>
<dbReference type="EMBL" id="DYVR01000136">
    <property type="protein sequence ID" value="HJF85006.1"/>
    <property type="molecule type" value="Genomic_DNA"/>
</dbReference>
<name>A0A921L9I3_9FIRM</name>
<evidence type="ECO:0000313" key="1">
    <source>
        <dbReference type="EMBL" id="HJF85006.1"/>
    </source>
</evidence>
<dbReference type="AlphaFoldDB" id="A0A921L9I3"/>
<protein>
    <submittedName>
        <fullName evidence="1">DUF2993 domain-containing protein</fullName>
    </submittedName>
</protein>